<keyword evidence="1" id="KW-0539">Nucleus</keyword>
<dbReference type="HOGENOM" id="CLU_009377_3_1_1"/>
<dbReference type="InterPro" id="IPR050987">
    <property type="entry name" value="AtrR-like"/>
</dbReference>
<name>A0A0D2CIY2_9EURO</name>
<reference evidence="4 5" key="1">
    <citation type="submission" date="2015-01" db="EMBL/GenBank/DDBJ databases">
        <title>The Genome Sequence of Capronia semiimmersa CBS27337.</title>
        <authorList>
            <consortium name="The Broad Institute Genomics Platform"/>
            <person name="Cuomo C."/>
            <person name="de Hoog S."/>
            <person name="Gorbushina A."/>
            <person name="Stielow B."/>
            <person name="Teixiera M."/>
            <person name="Abouelleil A."/>
            <person name="Chapman S.B."/>
            <person name="Priest M."/>
            <person name="Young S.K."/>
            <person name="Wortman J."/>
            <person name="Nusbaum C."/>
            <person name="Birren B."/>
        </authorList>
    </citation>
    <scope>NUCLEOTIDE SEQUENCE [LARGE SCALE GENOMIC DNA]</scope>
    <source>
        <strain evidence="4 5">CBS 27337</strain>
    </source>
</reference>
<evidence type="ECO:0000259" key="3">
    <source>
        <dbReference type="SMART" id="SM00906"/>
    </source>
</evidence>
<dbReference type="EMBL" id="KN846960">
    <property type="protein sequence ID" value="KIW65216.1"/>
    <property type="molecule type" value="Genomic_DNA"/>
</dbReference>
<proteinExistence type="predicted"/>
<feature type="compositionally biased region" description="Low complexity" evidence="2">
    <location>
        <begin position="150"/>
        <end position="170"/>
    </location>
</feature>
<dbReference type="PANTHER" id="PTHR46910:SF5">
    <property type="entry name" value="ZN(II)2CYS6 TRANSCRIPTION FACTOR (EUROFUNG)"/>
    <property type="match status" value="1"/>
</dbReference>
<feature type="region of interest" description="Disordered" evidence="2">
    <location>
        <begin position="147"/>
        <end position="170"/>
    </location>
</feature>
<dbReference type="STRING" id="5601.A0A0D2CIY2"/>
<dbReference type="AlphaFoldDB" id="A0A0D2CIY2"/>
<dbReference type="GO" id="GO:0006351">
    <property type="term" value="P:DNA-templated transcription"/>
    <property type="evidence" value="ECO:0007669"/>
    <property type="project" value="InterPro"/>
</dbReference>
<feature type="region of interest" description="Disordered" evidence="2">
    <location>
        <begin position="666"/>
        <end position="742"/>
    </location>
</feature>
<dbReference type="CDD" id="cd12148">
    <property type="entry name" value="fungal_TF_MHR"/>
    <property type="match status" value="1"/>
</dbReference>
<organism evidence="4 5">
    <name type="scientific">Phialophora macrospora</name>
    <dbReference type="NCBI Taxonomy" id="1851006"/>
    <lineage>
        <taxon>Eukaryota</taxon>
        <taxon>Fungi</taxon>
        <taxon>Dikarya</taxon>
        <taxon>Ascomycota</taxon>
        <taxon>Pezizomycotina</taxon>
        <taxon>Eurotiomycetes</taxon>
        <taxon>Chaetothyriomycetidae</taxon>
        <taxon>Chaetothyriales</taxon>
        <taxon>Herpotrichiellaceae</taxon>
        <taxon>Phialophora</taxon>
    </lineage>
</organism>
<dbReference type="SMART" id="SM00906">
    <property type="entry name" value="Fungal_trans"/>
    <property type="match status" value="1"/>
</dbReference>
<dbReference type="Pfam" id="PF04082">
    <property type="entry name" value="Fungal_trans"/>
    <property type="match status" value="1"/>
</dbReference>
<dbReference type="Proteomes" id="UP000054266">
    <property type="component" value="Unassembled WGS sequence"/>
</dbReference>
<feature type="domain" description="Xylanolytic transcriptional activator regulatory" evidence="3">
    <location>
        <begin position="385"/>
        <end position="456"/>
    </location>
</feature>
<sequence length="798" mass="89202">MAAWLKCLSKAVDSARRAPATPEVQRPSIGGHFDSASRKCRFSDRTRIRLEKKEDVKTFLSGGMRFQATGIRARESGRPRRLSQFVTTQGKVRPEDSVFALPDVSPAMSDRDEGRRTEAAHIRLRKIIEDVNGRLASLERMLEHLVNNQSGPSANGSPSASSGGPTLSTPRDSQLIWRDLDYEGDSSFTAHSKNITQVIETGLKSSSDADSIGDVAAVVATLRSLLNEKPASFDASAPFQNTLRDVVDYPELRDLTLPPMSTVLSLLRYAKTHPLKYLNDVPNLTLSYLTSLCQKVYFPAEEFTIATFITVHVCLLNLFRDLSQSELRDLDLSVAERDRTVATCLKNAETAIRNLRLYMEPTYENIEALMQGSTLAMDLSQASLAWTLITSAVRMAQDAGYHRLPPYSVAPEATPKRRLFWFLYCVERGMALNLGRASSLPDYDILTDRPRFPEEVHGVWGAMFNSWFDFAQTQGDIYDQLYSARAQKASAEVKAELARQLAARLQEVQQSFMFDDGQLGDEPFGDFIKEGLLSIEIVQYSTLCLVYRMIPPRADAPVHPLRFCDEAIETARKALTTHNKAWTILHTRSKDEWRMFVHWTLLWCPFIPYIVLVGTVIADRNVDDLALLEQCVHTLHGAAQLSASVSKLYRACRIFYQIAKIYLNRPTESEGEGEGEGETSRSHRKQHQQQPPAPQVSPRGASVVVPSTMSSPQEQHHTTTTTTTTTTDVRDPGSDIDIDIDLPDFPLSQEDWNGMLDEWDLGLGAENAREMSAFFEQYLSGSSAGSARNDYVLPGNMP</sequence>
<accession>A0A0D2CIY2</accession>
<evidence type="ECO:0000256" key="1">
    <source>
        <dbReference type="ARBA" id="ARBA00023242"/>
    </source>
</evidence>
<evidence type="ECO:0000313" key="4">
    <source>
        <dbReference type="EMBL" id="KIW65216.1"/>
    </source>
</evidence>
<evidence type="ECO:0000256" key="2">
    <source>
        <dbReference type="SAM" id="MobiDB-lite"/>
    </source>
</evidence>
<keyword evidence="5" id="KW-1185">Reference proteome</keyword>
<gene>
    <name evidence="4" type="ORF">PV04_07494</name>
</gene>
<feature type="compositionally biased region" description="Low complexity" evidence="2">
    <location>
        <begin position="718"/>
        <end position="727"/>
    </location>
</feature>
<dbReference type="GO" id="GO:0003677">
    <property type="term" value="F:DNA binding"/>
    <property type="evidence" value="ECO:0007669"/>
    <property type="project" value="InterPro"/>
</dbReference>
<dbReference type="GO" id="GO:0003700">
    <property type="term" value="F:DNA-binding transcription factor activity"/>
    <property type="evidence" value="ECO:0007669"/>
    <property type="project" value="InterPro"/>
</dbReference>
<protein>
    <recommendedName>
        <fullName evidence="3">Xylanolytic transcriptional activator regulatory domain-containing protein</fullName>
    </recommendedName>
</protein>
<dbReference type="InterPro" id="IPR007219">
    <property type="entry name" value="XnlR_reg_dom"/>
</dbReference>
<evidence type="ECO:0000313" key="5">
    <source>
        <dbReference type="Proteomes" id="UP000054266"/>
    </source>
</evidence>
<dbReference type="PANTHER" id="PTHR46910">
    <property type="entry name" value="TRANSCRIPTION FACTOR PDR1"/>
    <property type="match status" value="1"/>
</dbReference>
<dbReference type="GO" id="GO:0008270">
    <property type="term" value="F:zinc ion binding"/>
    <property type="evidence" value="ECO:0007669"/>
    <property type="project" value="InterPro"/>
</dbReference>